<dbReference type="InterPro" id="IPR021710">
    <property type="entry name" value="DUF3293"/>
</dbReference>
<sequence length="143" mass="16213">MDDVFEQLWQHYLDSCFLLSQPLSASSPFAIITAYNPLGQVLEPCQNRLRDRALQCDIEQLRVPYRMIIGAATDLSHMEKSWALFISKTQATALAKKYQQNAFYYVDAGVLSLIPCLAGDRQQVIGDFSQHVRIVSELPEICD</sequence>
<dbReference type="Pfam" id="PF11697">
    <property type="entry name" value="DUF3293"/>
    <property type="match status" value="1"/>
</dbReference>
<name>A0A4R2FHM8_9GAMM</name>
<dbReference type="RefSeq" id="WP_133037807.1">
    <property type="nucleotide sequence ID" value="NZ_SLWF01000003.1"/>
</dbReference>
<dbReference type="OrthoDB" id="5604578at2"/>
<reference evidence="1 2" key="1">
    <citation type="submission" date="2019-03" db="EMBL/GenBank/DDBJ databases">
        <title>Freshwater and sediment microbial communities from various areas in North America, analyzing microbe dynamics in response to fracking.</title>
        <authorList>
            <person name="Lamendella R."/>
        </authorList>
    </citation>
    <scope>NUCLEOTIDE SEQUENCE [LARGE SCALE GENOMIC DNA]</scope>
    <source>
        <strain evidence="1 2">74A</strain>
    </source>
</reference>
<evidence type="ECO:0000313" key="1">
    <source>
        <dbReference type="EMBL" id="TCN88857.1"/>
    </source>
</evidence>
<accession>A0A4R2FHM8</accession>
<evidence type="ECO:0000313" key="2">
    <source>
        <dbReference type="Proteomes" id="UP000294832"/>
    </source>
</evidence>
<dbReference type="Proteomes" id="UP000294832">
    <property type="component" value="Unassembled WGS sequence"/>
</dbReference>
<comment type="caution">
    <text evidence="1">The sequence shown here is derived from an EMBL/GenBank/DDBJ whole genome shotgun (WGS) entry which is preliminary data.</text>
</comment>
<dbReference type="EMBL" id="SLWF01000003">
    <property type="protein sequence ID" value="TCN88857.1"/>
    <property type="molecule type" value="Genomic_DNA"/>
</dbReference>
<organism evidence="1 2">
    <name type="scientific">Shewanella fodinae</name>
    <dbReference type="NCBI Taxonomy" id="552357"/>
    <lineage>
        <taxon>Bacteria</taxon>
        <taxon>Pseudomonadati</taxon>
        <taxon>Pseudomonadota</taxon>
        <taxon>Gammaproteobacteria</taxon>
        <taxon>Alteromonadales</taxon>
        <taxon>Shewanellaceae</taxon>
        <taxon>Shewanella</taxon>
    </lineage>
</organism>
<keyword evidence="2" id="KW-1185">Reference proteome</keyword>
<proteinExistence type="predicted"/>
<protein>
    <submittedName>
        <fullName evidence="1">Uncharacterized protein DUF3293</fullName>
    </submittedName>
</protein>
<gene>
    <name evidence="1" type="ORF">EDC91_10337</name>
</gene>
<dbReference type="AlphaFoldDB" id="A0A4R2FHM8"/>